<dbReference type="AlphaFoldDB" id="A0AAD8XX54"/>
<keyword evidence="12" id="KW-1185">Reference proteome</keyword>
<keyword evidence="6 10" id="KW-0812">Transmembrane</keyword>
<sequence length="354" mass="38486">MVRILCVATSIQSSIVLLSSFIGCHALLPPPTQLRRTSSLTSLPNSQFDSLDAFADEASEAILGGQDLDILPRGGDAAFVKSKMISPQSIAKSIKIGVSQRVAADPNFLSKSILEVILAATTQYMAELSQRGWDRIIPEIDFVFAGILTAVIGKYFSMWRVAKTIDTSESNEVADKEGGGSQKKSNWRENVPTNAFQRTLLDGHTRPALSSRFLAFLVPMPALFRAGVMASTVGYGLTSALISLRTMFLPSYVAQTSPVSVPLAALYTGVFMALVSNIRYQLLQGLVEPFIDLLFDKLARMGEIDGIAGSIARWRIWKSIKASIIVGVRWWNGLLGSWIAIAGMRALKLQKLAS</sequence>
<comment type="caution">
    <text evidence="11">The sequence shown here is derived from an EMBL/GenBank/DDBJ whole genome shotgun (WGS) entry which is preliminary data.</text>
</comment>
<evidence type="ECO:0000256" key="10">
    <source>
        <dbReference type="SAM" id="Phobius"/>
    </source>
</evidence>
<dbReference type="GO" id="GO:0016020">
    <property type="term" value="C:membrane"/>
    <property type="evidence" value="ECO:0007669"/>
    <property type="project" value="UniProtKB-SubCell"/>
</dbReference>
<keyword evidence="9 10" id="KW-0472">Membrane</keyword>
<keyword evidence="4" id="KW-0150">Chloroplast</keyword>
<evidence type="ECO:0000256" key="5">
    <source>
        <dbReference type="ARBA" id="ARBA00022640"/>
    </source>
</evidence>
<evidence type="ECO:0000256" key="4">
    <source>
        <dbReference type="ARBA" id="ARBA00022528"/>
    </source>
</evidence>
<keyword evidence="8 10" id="KW-1133">Transmembrane helix</keyword>
<evidence type="ECO:0000256" key="6">
    <source>
        <dbReference type="ARBA" id="ARBA00022692"/>
    </source>
</evidence>
<dbReference type="InterPro" id="IPR021825">
    <property type="entry name" value="RETICULATA-related"/>
</dbReference>
<name>A0AAD8XX54_9STRA</name>
<keyword evidence="7" id="KW-0809">Transit peptide</keyword>
<dbReference type="Proteomes" id="UP001224775">
    <property type="component" value="Unassembled WGS sequence"/>
</dbReference>
<reference evidence="11" key="1">
    <citation type="submission" date="2023-06" db="EMBL/GenBank/DDBJ databases">
        <title>Survivors Of The Sea: Transcriptome response of Skeletonema marinoi to long-term dormancy.</title>
        <authorList>
            <person name="Pinder M.I.M."/>
            <person name="Kourtchenko O."/>
            <person name="Robertson E.K."/>
            <person name="Larsson T."/>
            <person name="Maumus F."/>
            <person name="Osuna-Cruz C.M."/>
            <person name="Vancaester E."/>
            <person name="Stenow R."/>
            <person name="Vandepoele K."/>
            <person name="Ploug H."/>
            <person name="Bruchert V."/>
            <person name="Godhe A."/>
            <person name="Topel M."/>
        </authorList>
    </citation>
    <scope>NUCLEOTIDE SEQUENCE</scope>
    <source>
        <strain evidence="11">R05AC</strain>
    </source>
</reference>
<evidence type="ECO:0000313" key="12">
    <source>
        <dbReference type="Proteomes" id="UP001224775"/>
    </source>
</evidence>
<feature type="transmembrane region" description="Helical" evidence="10">
    <location>
        <begin position="259"/>
        <end position="280"/>
    </location>
</feature>
<dbReference type="PANTHER" id="PTHR31620">
    <property type="entry name" value="PROTEIN RETICULATA-RELATED 2, CHLOROPLASTIC-RELATED"/>
    <property type="match status" value="1"/>
</dbReference>
<evidence type="ECO:0000256" key="1">
    <source>
        <dbReference type="ARBA" id="ARBA00004141"/>
    </source>
</evidence>
<evidence type="ECO:0000256" key="3">
    <source>
        <dbReference type="ARBA" id="ARBA00010793"/>
    </source>
</evidence>
<keyword evidence="5" id="KW-0934">Plastid</keyword>
<comment type="subcellular location">
    <subcellularLocation>
        <location evidence="1">Membrane</location>
        <topology evidence="1">Multi-pass membrane protein</topology>
    </subcellularLocation>
    <subcellularLocation>
        <location evidence="2">Plastid</location>
        <location evidence="2">Chloroplast</location>
    </subcellularLocation>
</comment>
<proteinExistence type="inferred from homology"/>
<dbReference type="PANTHER" id="PTHR31620:SF15">
    <property type="entry name" value="PROTEIN RETICULATA-RELATED 2, CHLOROPLASTIC-RELATED"/>
    <property type="match status" value="1"/>
</dbReference>
<dbReference type="GO" id="GO:0009507">
    <property type="term" value="C:chloroplast"/>
    <property type="evidence" value="ECO:0007669"/>
    <property type="project" value="UniProtKB-SubCell"/>
</dbReference>
<evidence type="ECO:0000256" key="9">
    <source>
        <dbReference type="ARBA" id="ARBA00023136"/>
    </source>
</evidence>
<dbReference type="Pfam" id="PF11891">
    <property type="entry name" value="RETICULATA-like"/>
    <property type="match status" value="1"/>
</dbReference>
<comment type="similarity">
    <text evidence="3">Belongs to the RETICULATA family.</text>
</comment>
<feature type="transmembrane region" description="Helical" evidence="10">
    <location>
        <begin position="213"/>
        <end position="238"/>
    </location>
</feature>
<protein>
    <submittedName>
        <fullName evidence="11">Protein RETICULATA-related protein</fullName>
    </submittedName>
</protein>
<dbReference type="EMBL" id="JATAAI010000034">
    <property type="protein sequence ID" value="KAK1735323.1"/>
    <property type="molecule type" value="Genomic_DNA"/>
</dbReference>
<evidence type="ECO:0000256" key="8">
    <source>
        <dbReference type="ARBA" id="ARBA00022989"/>
    </source>
</evidence>
<accession>A0AAD8XX54</accession>
<evidence type="ECO:0000313" key="11">
    <source>
        <dbReference type="EMBL" id="KAK1735323.1"/>
    </source>
</evidence>
<organism evidence="11 12">
    <name type="scientific">Skeletonema marinoi</name>
    <dbReference type="NCBI Taxonomy" id="267567"/>
    <lineage>
        <taxon>Eukaryota</taxon>
        <taxon>Sar</taxon>
        <taxon>Stramenopiles</taxon>
        <taxon>Ochrophyta</taxon>
        <taxon>Bacillariophyta</taxon>
        <taxon>Coscinodiscophyceae</taxon>
        <taxon>Thalassiosirophycidae</taxon>
        <taxon>Thalassiosirales</taxon>
        <taxon>Skeletonemataceae</taxon>
        <taxon>Skeletonema</taxon>
        <taxon>Skeletonema marinoi-dohrnii complex</taxon>
    </lineage>
</organism>
<gene>
    <name evidence="11" type="ORF">QTG54_013937</name>
</gene>
<evidence type="ECO:0000256" key="2">
    <source>
        <dbReference type="ARBA" id="ARBA00004229"/>
    </source>
</evidence>
<evidence type="ECO:0000256" key="7">
    <source>
        <dbReference type="ARBA" id="ARBA00022946"/>
    </source>
</evidence>
<dbReference type="PROSITE" id="PS51257">
    <property type="entry name" value="PROKAR_LIPOPROTEIN"/>
    <property type="match status" value="1"/>
</dbReference>
<feature type="transmembrane region" description="Helical" evidence="10">
    <location>
        <begin position="330"/>
        <end position="347"/>
    </location>
</feature>